<feature type="binding site" evidence="1">
    <location>
        <position position="164"/>
    </location>
    <ligand>
        <name>S-adenosyl-L-methionine</name>
        <dbReference type="ChEBI" id="CHEBI:59789"/>
    </ligand>
</feature>
<dbReference type="GO" id="GO:0005829">
    <property type="term" value="C:cytosol"/>
    <property type="evidence" value="ECO:0007669"/>
    <property type="project" value="TreeGrafter"/>
</dbReference>
<gene>
    <name evidence="1 2" type="primary">rlmJ</name>
    <name evidence="2" type="ORF">AAW51_5426</name>
</gene>
<dbReference type="RefSeq" id="WP_047197100.1">
    <property type="nucleotide sequence ID" value="NZ_CP011371.1"/>
</dbReference>
<feature type="binding site" evidence="1">
    <location>
        <position position="100"/>
    </location>
    <ligand>
        <name>S-adenosyl-L-methionine</name>
        <dbReference type="ChEBI" id="CHEBI:59789"/>
    </ligand>
</feature>
<dbReference type="GO" id="GO:0070475">
    <property type="term" value="P:rRNA base methylation"/>
    <property type="evidence" value="ECO:0007669"/>
    <property type="project" value="UniProtKB-UniRule"/>
</dbReference>
<feature type="binding site" evidence="1">
    <location>
        <position position="19"/>
    </location>
    <ligand>
        <name>S-adenosyl-L-methionine</name>
        <dbReference type="ChEBI" id="CHEBI:59789"/>
    </ligand>
</feature>
<dbReference type="EC" id="2.1.1.266" evidence="1"/>
<comment type="similarity">
    <text evidence="1">Belongs to the RlmJ family.</text>
</comment>
<feature type="binding site" evidence="1">
    <location>
        <position position="118"/>
    </location>
    <ligand>
        <name>S-adenosyl-L-methionine</name>
        <dbReference type="ChEBI" id="CHEBI:59789"/>
    </ligand>
</feature>
<evidence type="ECO:0000256" key="1">
    <source>
        <dbReference type="HAMAP-Rule" id="MF_00934"/>
    </source>
</evidence>
<dbReference type="InterPro" id="IPR007473">
    <property type="entry name" value="RlmJ"/>
</dbReference>
<feature type="binding site" evidence="1">
    <location>
        <begin position="143"/>
        <end position="144"/>
    </location>
    <ligand>
        <name>S-adenosyl-L-methionine</name>
        <dbReference type="ChEBI" id="CHEBI:59789"/>
    </ligand>
</feature>
<keyword evidence="1" id="KW-0489">Methyltransferase</keyword>
<accession>A0A0G3BRS6</accession>
<keyword evidence="3" id="KW-1185">Reference proteome</keyword>
<dbReference type="Pfam" id="PF04378">
    <property type="entry name" value="RsmJ"/>
    <property type="match status" value="1"/>
</dbReference>
<dbReference type="PANTHER" id="PTHR37426:SF1">
    <property type="entry name" value="RIBOSOMAL RNA LARGE SUBUNIT METHYLTRANSFERASE J"/>
    <property type="match status" value="1"/>
</dbReference>
<feature type="site" description="Interaction with substrate rRNA" evidence="1">
    <location>
        <position position="4"/>
    </location>
</feature>
<dbReference type="OrthoDB" id="9791274at2"/>
<dbReference type="Proteomes" id="UP000035352">
    <property type="component" value="Chromosome"/>
</dbReference>
<evidence type="ECO:0000313" key="2">
    <source>
        <dbReference type="EMBL" id="AKJ32117.1"/>
    </source>
</evidence>
<dbReference type="PANTHER" id="PTHR37426">
    <property type="entry name" value="RIBOSOMAL RNA LARGE SUBUNIT METHYLTRANSFERASE J"/>
    <property type="match status" value="1"/>
</dbReference>
<feature type="binding site" evidence="1">
    <location>
        <position position="42"/>
    </location>
    <ligand>
        <name>S-adenosyl-L-methionine</name>
        <dbReference type="ChEBI" id="CHEBI:59789"/>
    </ligand>
</feature>
<dbReference type="HAMAP" id="MF_00934">
    <property type="entry name" value="23SrRNA_methyltr_J"/>
    <property type="match status" value="1"/>
</dbReference>
<dbReference type="AlphaFoldDB" id="A0A0G3BRS6"/>
<dbReference type="KEGG" id="pbh:AAW51_5426"/>
<comment type="catalytic activity">
    <reaction evidence="1">
        <text>adenosine(2030) in 23S rRNA + S-adenosyl-L-methionine = N(6)-methyladenosine(2030) in 23S rRNA + S-adenosyl-L-homocysteine + H(+)</text>
        <dbReference type="Rhea" id="RHEA:43736"/>
        <dbReference type="Rhea" id="RHEA-COMP:10668"/>
        <dbReference type="Rhea" id="RHEA-COMP:10669"/>
        <dbReference type="ChEBI" id="CHEBI:15378"/>
        <dbReference type="ChEBI" id="CHEBI:57856"/>
        <dbReference type="ChEBI" id="CHEBI:59789"/>
        <dbReference type="ChEBI" id="CHEBI:74411"/>
        <dbReference type="ChEBI" id="CHEBI:74449"/>
        <dbReference type="EC" id="2.1.1.266"/>
    </reaction>
</comment>
<reference evidence="2 3" key="1">
    <citation type="submission" date="2015-05" db="EMBL/GenBank/DDBJ databases">
        <authorList>
            <person name="Tang B."/>
            <person name="Yu Y."/>
        </authorList>
    </citation>
    <scope>NUCLEOTIDE SEQUENCE [LARGE SCALE GENOMIC DNA]</scope>
    <source>
        <strain evidence="2 3">DSM 7029</strain>
    </source>
</reference>
<dbReference type="GO" id="GO:0036307">
    <property type="term" value="F:23S rRNA (adenine(2030)-N(6))-methyltransferase activity"/>
    <property type="evidence" value="ECO:0007669"/>
    <property type="project" value="UniProtKB-UniRule"/>
</dbReference>
<keyword evidence="1" id="KW-0698">rRNA processing</keyword>
<feature type="active site" description="Proton acceptor" evidence="1">
    <location>
        <position position="164"/>
    </location>
</feature>
<dbReference type="Gene3D" id="3.40.50.150">
    <property type="entry name" value="Vaccinia Virus protein VP39"/>
    <property type="match status" value="1"/>
</dbReference>
<organism evidence="2 3">
    <name type="scientific">Caldimonas brevitalea</name>
    <dbReference type="NCBI Taxonomy" id="413882"/>
    <lineage>
        <taxon>Bacteria</taxon>
        <taxon>Pseudomonadati</taxon>
        <taxon>Pseudomonadota</taxon>
        <taxon>Betaproteobacteria</taxon>
        <taxon>Burkholderiales</taxon>
        <taxon>Sphaerotilaceae</taxon>
        <taxon>Caldimonas</taxon>
    </lineage>
</organism>
<keyword evidence="1" id="KW-0808">Transferase</keyword>
<sequence>MLAYRHAFHAGNHADVLKHLVLVQVLRYLGEKEKPYWLIDTHAGAGAYKLHSRYAQQNAEFEQGIARLWQRDDLPPPVADYVELVRAHNASGDLKHYPGSPALALQVLRPQDRLRLFELHPTDHRLLAAHFGSQPHTEVHHADGFSSLKAQLPPPSRRAAVLIDPPYEIKADYNLVVNSVRDGLKRFAECVMMVWYPQLPRLESQQLPQRLKSLAPKGWLHVRMTVQKTDQRGFGLLGSGMFVINPPWVLHDTLRDVLPWLTEALAQYDGASYLLEQRTD</sequence>
<dbReference type="GO" id="GO:0003723">
    <property type="term" value="F:RNA binding"/>
    <property type="evidence" value="ECO:0007669"/>
    <property type="project" value="UniProtKB-UniRule"/>
</dbReference>
<protein>
    <recommendedName>
        <fullName evidence="1">Ribosomal RNA large subunit methyltransferase J</fullName>
        <ecNumber evidence="1">2.1.1.266</ecNumber>
    </recommendedName>
    <alternativeName>
        <fullName evidence="1">23S rRNA (adenine(2030)-N6)-methyltransferase</fullName>
    </alternativeName>
    <alternativeName>
        <fullName evidence="1">23S rRNA m6A2030 methyltransferase</fullName>
    </alternativeName>
</protein>
<comment type="subunit">
    <text evidence="1">Monomer.</text>
</comment>
<proteinExistence type="inferred from homology"/>
<keyword evidence="1" id="KW-0694">RNA-binding</keyword>
<dbReference type="EMBL" id="CP011371">
    <property type="protein sequence ID" value="AKJ32117.1"/>
    <property type="molecule type" value="Genomic_DNA"/>
</dbReference>
<dbReference type="InterPro" id="IPR029063">
    <property type="entry name" value="SAM-dependent_MTases_sf"/>
</dbReference>
<evidence type="ECO:0000313" key="3">
    <source>
        <dbReference type="Proteomes" id="UP000035352"/>
    </source>
</evidence>
<keyword evidence="1" id="KW-0949">S-adenosyl-L-methionine</keyword>
<dbReference type="SUPFAM" id="SSF53335">
    <property type="entry name" value="S-adenosyl-L-methionine-dependent methyltransferases"/>
    <property type="match status" value="1"/>
</dbReference>
<name>A0A0G3BRS6_9BURK</name>
<comment type="function">
    <text evidence="1">Specifically methylates the adenine in position 2030 of 23S rRNA.</text>
</comment>
<dbReference type="PATRIC" id="fig|413882.6.peg.5675"/>